<evidence type="ECO:0000313" key="12">
    <source>
        <dbReference type="EMBL" id="STO98108.1"/>
    </source>
</evidence>
<evidence type="ECO:0000256" key="9">
    <source>
        <dbReference type="PROSITE-ProRule" id="PRU01213"/>
    </source>
</evidence>
<dbReference type="PANTHER" id="PTHR43514">
    <property type="entry name" value="ABC TRANSPORTER I FAMILY MEMBER 10"/>
    <property type="match status" value="1"/>
</dbReference>
<dbReference type="InterPro" id="IPR008995">
    <property type="entry name" value="Mo/tungstate-bd_C_term_dom"/>
</dbReference>
<dbReference type="InterPro" id="IPR004606">
    <property type="entry name" value="Mop_domain"/>
</dbReference>
<gene>
    <name evidence="12" type="primary">cysA</name>
    <name evidence="12" type="ORF">NCTC11645_03092</name>
</gene>
<dbReference type="GO" id="GO:0016020">
    <property type="term" value="C:membrane"/>
    <property type="evidence" value="ECO:0007669"/>
    <property type="project" value="InterPro"/>
</dbReference>
<name>A0A377J6W6_GRIHO</name>
<dbReference type="EC" id="3.6.3.25" evidence="12"/>
<accession>A0A377J6W6</accession>
<dbReference type="InterPro" id="IPR050334">
    <property type="entry name" value="Molybdenum_import_ModC"/>
</dbReference>
<dbReference type="GO" id="GO:0140359">
    <property type="term" value="F:ABC-type transporter activity"/>
    <property type="evidence" value="ECO:0007669"/>
    <property type="project" value="InterPro"/>
</dbReference>
<dbReference type="InterPro" id="IPR005116">
    <property type="entry name" value="Transp-assoc_OB_typ1"/>
</dbReference>
<organism evidence="12 13">
    <name type="scientific">Grimontia hollisae</name>
    <name type="common">Vibrio hollisae</name>
    <dbReference type="NCBI Taxonomy" id="673"/>
    <lineage>
        <taxon>Bacteria</taxon>
        <taxon>Pseudomonadati</taxon>
        <taxon>Pseudomonadota</taxon>
        <taxon>Gammaproteobacteria</taxon>
        <taxon>Vibrionales</taxon>
        <taxon>Vibrionaceae</taxon>
        <taxon>Grimontia</taxon>
    </lineage>
</organism>
<evidence type="ECO:0000256" key="7">
    <source>
        <dbReference type="ARBA" id="ARBA00022967"/>
    </source>
</evidence>
<keyword evidence="3 9" id="KW-0500">Molybdenum</keyword>
<dbReference type="InterPro" id="IPR017871">
    <property type="entry name" value="ABC_transporter-like_CS"/>
</dbReference>
<dbReference type="PANTHER" id="PTHR43514:SF4">
    <property type="entry name" value="ABC TRANSPORTER I FAMILY MEMBER 10"/>
    <property type="match status" value="1"/>
</dbReference>
<dbReference type="SUPFAM" id="SSF50331">
    <property type="entry name" value="MOP-like"/>
    <property type="match status" value="1"/>
</dbReference>
<evidence type="ECO:0000313" key="13">
    <source>
        <dbReference type="Proteomes" id="UP000254512"/>
    </source>
</evidence>
<dbReference type="InterPro" id="IPR027417">
    <property type="entry name" value="P-loop_NTPase"/>
</dbReference>
<dbReference type="NCBIfam" id="TIGR02142">
    <property type="entry name" value="modC_ABC"/>
    <property type="match status" value="1"/>
</dbReference>
<dbReference type="GO" id="GO:0015098">
    <property type="term" value="F:molybdate ion transmembrane transporter activity"/>
    <property type="evidence" value="ECO:0007669"/>
    <property type="project" value="InterPro"/>
</dbReference>
<keyword evidence="1" id="KW-0813">Transport</keyword>
<dbReference type="EMBL" id="UGHD01000003">
    <property type="protein sequence ID" value="STO98108.1"/>
    <property type="molecule type" value="Genomic_DNA"/>
</dbReference>
<evidence type="ECO:0000256" key="3">
    <source>
        <dbReference type="ARBA" id="ARBA00022505"/>
    </source>
</evidence>
<evidence type="ECO:0000256" key="5">
    <source>
        <dbReference type="ARBA" id="ARBA00022741"/>
    </source>
</evidence>
<evidence type="ECO:0000256" key="8">
    <source>
        <dbReference type="ARBA" id="ARBA00023136"/>
    </source>
</evidence>
<dbReference type="SMART" id="SM00382">
    <property type="entry name" value="AAA"/>
    <property type="match status" value="1"/>
</dbReference>
<dbReference type="InterPro" id="IPR011868">
    <property type="entry name" value="ModC_ABC_ATP-bd"/>
</dbReference>
<keyword evidence="8" id="KW-0472">Membrane</keyword>
<keyword evidence="4" id="KW-0997">Cell inner membrane</keyword>
<dbReference type="AlphaFoldDB" id="A0A377J6W6"/>
<feature type="domain" description="Mop" evidence="11">
    <location>
        <begin position="302"/>
        <end position="373"/>
    </location>
</feature>
<evidence type="ECO:0000256" key="6">
    <source>
        <dbReference type="ARBA" id="ARBA00022840"/>
    </source>
</evidence>
<keyword evidence="2" id="KW-1003">Cell membrane</keyword>
<evidence type="ECO:0000259" key="10">
    <source>
        <dbReference type="PROSITE" id="PS50893"/>
    </source>
</evidence>
<dbReference type="SUPFAM" id="SSF52540">
    <property type="entry name" value="P-loop containing nucleoside triphosphate hydrolases"/>
    <property type="match status" value="1"/>
</dbReference>
<dbReference type="Proteomes" id="UP000254512">
    <property type="component" value="Unassembled WGS sequence"/>
</dbReference>
<dbReference type="FunFam" id="3.40.50.300:FF:000634">
    <property type="entry name" value="Molybdenum import ATP-binding protein ModC"/>
    <property type="match status" value="1"/>
</dbReference>
<protein>
    <submittedName>
        <fullName evidence="12">Sulfate/thiosulfate import ATP-binding protein CysA</fullName>
        <ecNumber evidence="12">3.6.3.25</ecNumber>
    </submittedName>
</protein>
<feature type="domain" description="ABC transporter" evidence="10">
    <location>
        <begin position="12"/>
        <end position="242"/>
    </location>
</feature>
<dbReference type="InterPro" id="IPR003593">
    <property type="entry name" value="AAA+_ATPase"/>
</dbReference>
<keyword evidence="12" id="KW-0378">Hydrolase</keyword>
<dbReference type="Gene3D" id="2.40.50.100">
    <property type="match status" value="1"/>
</dbReference>
<dbReference type="PROSITE" id="PS51866">
    <property type="entry name" value="MOP"/>
    <property type="match status" value="1"/>
</dbReference>
<dbReference type="GO" id="GO:0005524">
    <property type="term" value="F:ATP binding"/>
    <property type="evidence" value="ECO:0007669"/>
    <property type="project" value="UniProtKB-KW"/>
</dbReference>
<keyword evidence="5" id="KW-0547">Nucleotide-binding</keyword>
<dbReference type="InterPro" id="IPR003439">
    <property type="entry name" value="ABC_transporter-like_ATP-bd"/>
</dbReference>
<evidence type="ECO:0000256" key="4">
    <source>
        <dbReference type="ARBA" id="ARBA00022519"/>
    </source>
</evidence>
<evidence type="ECO:0000256" key="2">
    <source>
        <dbReference type="ARBA" id="ARBA00022475"/>
    </source>
</evidence>
<keyword evidence="6 12" id="KW-0067">ATP-binding</keyword>
<reference evidence="12 13" key="1">
    <citation type="submission" date="2018-06" db="EMBL/GenBank/DDBJ databases">
        <authorList>
            <consortium name="Pathogen Informatics"/>
            <person name="Doyle S."/>
        </authorList>
    </citation>
    <scope>NUCLEOTIDE SEQUENCE [LARGE SCALE GENOMIC DNA]</scope>
    <source>
        <strain evidence="12 13">NCTC11645</strain>
    </source>
</reference>
<evidence type="ECO:0000259" key="11">
    <source>
        <dbReference type="PROSITE" id="PS51866"/>
    </source>
</evidence>
<dbReference type="PROSITE" id="PS50893">
    <property type="entry name" value="ABC_TRANSPORTER_2"/>
    <property type="match status" value="1"/>
</dbReference>
<dbReference type="Pfam" id="PF00005">
    <property type="entry name" value="ABC_tran"/>
    <property type="match status" value="1"/>
</dbReference>
<evidence type="ECO:0000256" key="1">
    <source>
        <dbReference type="ARBA" id="ARBA00022448"/>
    </source>
</evidence>
<dbReference type="PROSITE" id="PS00211">
    <property type="entry name" value="ABC_TRANSPORTER_1"/>
    <property type="match status" value="1"/>
</dbReference>
<dbReference type="GO" id="GO:0016887">
    <property type="term" value="F:ATP hydrolysis activity"/>
    <property type="evidence" value="ECO:0007669"/>
    <property type="project" value="InterPro"/>
</dbReference>
<dbReference type="NCBIfam" id="NF008355">
    <property type="entry name" value="PRK11144.1"/>
    <property type="match status" value="1"/>
</dbReference>
<dbReference type="Pfam" id="PF03459">
    <property type="entry name" value="TOBE"/>
    <property type="match status" value="1"/>
</dbReference>
<dbReference type="STRING" id="673.AL542_01645"/>
<keyword evidence="7" id="KW-1278">Translocase</keyword>
<dbReference type="Gene3D" id="3.40.50.300">
    <property type="entry name" value="P-loop containing nucleotide triphosphate hydrolases"/>
    <property type="match status" value="1"/>
</dbReference>
<sequence length="381" mass="41661">MAEPPDEKENGAEMITLSFTLNHTPFVLSLEEVIPSSGITAVFGRSGAGKTSLINAISGLVTPESGRISVGDKVLFDSVAGINLPPEHRRIGYVFQEARLFPHMTVEKNLKYGQQREDNAQFSEIIALLGIEGLLKRHPADLSGGEKQRVAIGRALLSEPELLIMDEPTASLDGPRRQELIQYLLRLAEKLNIPVLYVSHSLDEILHIADSMVILNDGKVIANGPLHDVWGSAPMRPWLSAKEQSALVMARCVGKHPDYAMAQLDLDGEILWVPDTGKPIGATLRLRVFANDISIVKSRPNDTSIRNILPAVVDEVCDLPSDDSQSGYCQVALRVGNQRLLANITQWAADDLRLSRGDGVYAQLKGVSITKGDLAQEHKNF</sequence>
<proteinExistence type="predicted"/>